<name>H5UYY0_ATLHE</name>
<protein>
    <submittedName>
        <fullName evidence="1">Uncharacterized protein</fullName>
    </submittedName>
</protein>
<dbReference type="EMBL" id="BAFF01000001">
    <property type="protein sequence ID" value="GAB50134.1"/>
    <property type="molecule type" value="Genomic_DNA"/>
</dbReference>
<dbReference type="AlphaFoldDB" id="H5UYY0"/>
<evidence type="ECO:0000313" key="2">
    <source>
        <dbReference type="Proteomes" id="UP000010297"/>
    </source>
</evidence>
<keyword evidence="2" id="KW-1185">Reference proteome</keyword>
<dbReference type="GeneID" id="92828773"/>
<evidence type="ECO:0000313" key="1">
    <source>
        <dbReference type="EMBL" id="GAB50134.1"/>
    </source>
</evidence>
<reference evidence="1 2" key="1">
    <citation type="submission" date="2012-02" db="EMBL/GenBank/DDBJ databases">
        <title>Whole genome shotgun sequence of Escherichia hermannii NBRC 105704.</title>
        <authorList>
            <person name="Yoshida I."/>
            <person name="Hosoyama A."/>
            <person name="Tsuchikane K."/>
            <person name="Katsumata H."/>
            <person name="Yamazaki S."/>
            <person name="Fujita N."/>
        </authorList>
    </citation>
    <scope>NUCLEOTIDE SEQUENCE [LARGE SCALE GENOMIC DNA]</scope>
    <source>
        <strain evidence="1 2">NBRC 105704</strain>
    </source>
</reference>
<sequence length="308" mass="34896">MKVKSLGFSITNNNQNVDSTDVMNALIKSSTRIHNRMDYTRQILISESNGFYYGLVVTFRNQKKNCKSSIANGKFKLKVEELIGGDKLASFNFFCIKKQSLNGLYMYHHGSCSLNGLFTHLQTVSNEFIRLQCEKEIAALGEKPAKKLITEINKKYKDRIGFSLITNKKDISAILREFKEIKHATFKFDYIDFKGGPLTPLEAFSNSTVVDFNIDPSDRKKVNALTQGLSDAYKSLNGIVKAKVIATDHSNVEKIVDFMNCPAFFETYDFDVIAEMADGVTDDNYVTNRIFDIIKDEMVNGKNKNVFN</sequence>
<accession>H5UYY0</accession>
<gene>
    <name evidence="1" type="ORF">EH105704_01_01390</name>
</gene>
<dbReference type="Proteomes" id="UP000010297">
    <property type="component" value="Unassembled WGS sequence"/>
</dbReference>
<dbReference type="eggNOG" id="ENOG5033FMA">
    <property type="taxonomic scope" value="Bacteria"/>
</dbReference>
<dbReference type="RefSeq" id="WP_002433798.1">
    <property type="nucleotide sequence ID" value="NZ_BAFF01000001.1"/>
</dbReference>
<comment type="caution">
    <text evidence="1">The sequence shown here is derived from an EMBL/GenBank/DDBJ whole genome shotgun (WGS) entry which is preliminary data.</text>
</comment>
<proteinExistence type="predicted"/>
<organism evidence="1 2">
    <name type="scientific">Atlantibacter hermannii NBRC 105704</name>
    <dbReference type="NCBI Taxonomy" id="1115512"/>
    <lineage>
        <taxon>Bacteria</taxon>
        <taxon>Pseudomonadati</taxon>
        <taxon>Pseudomonadota</taxon>
        <taxon>Gammaproteobacteria</taxon>
        <taxon>Enterobacterales</taxon>
        <taxon>Enterobacteriaceae</taxon>
        <taxon>Atlantibacter</taxon>
    </lineage>
</organism>